<dbReference type="Pfam" id="PF00132">
    <property type="entry name" value="Hexapep"/>
    <property type="match status" value="1"/>
</dbReference>
<dbReference type="InterPro" id="IPR051159">
    <property type="entry name" value="Hexapeptide_acetyltransf"/>
</dbReference>
<keyword evidence="2 3" id="KW-0808">Transferase</keyword>
<dbReference type="EMBL" id="MWQY01000012">
    <property type="protein sequence ID" value="ORC34720.1"/>
    <property type="molecule type" value="Genomic_DNA"/>
</dbReference>
<comment type="similarity">
    <text evidence="1">Belongs to the transferase hexapeptide repeat family.</text>
</comment>
<evidence type="ECO:0000256" key="1">
    <source>
        <dbReference type="ARBA" id="ARBA00007274"/>
    </source>
</evidence>
<name>A0A1Y1RY30_9SPIO</name>
<dbReference type="PANTHER" id="PTHR23416:SF23">
    <property type="entry name" value="ACETYLTRANSFERASE C18B11.09C-RELATED"/>
    <property type="match status" value="1"/>
</dbReference>
<dbReference type="Gene3D" id="2.160.10.10">
    <property type="entry name" value="Hexapeptide repeat proteins"/>
    <property type="match status" value="1"/>
</dbReference>
<dbReference type="InterPro" id="IPR001451">
    <property type="entry name" value="Hexapep"/>
</dbReference>
<organism evidence="3 4">
    <name type="scientific">Marispirochaeta aestuarii</name>
    <dbReference type="NCBI Taxonomy" id="1963862"/>
    <lineage>
        <taxon>Bacteria</taxon>
        <taxon>Pseudomonadati</taxon>
        <taxon>Spirochaetota</taxon>
        <taxon>Spirochaetia</taxon>
        <taxon>Spirochaetales</taxon>
        <taxon>Spirochaetaceae</taxon>
        <taxon>Marispirochaeta</taxon>
    </lineage>
</organism>
<evidence type="ECO:0000256" key="2">
    <source>
        <dbReference type="ARBA" id="ARBA00022679"/>
    </source>
</evidence>
<evidence type="ECO:0000313" key="4">
    <source>
        <dbReference type="Proteomes" id="UP000192343"/>
    </source>
</evidence>
<evidence type="ECO:0000313" key="3">
    <source>
        <dbReference type="EMBL" id="ORC34720.1"/>
    </source>
</evidence>
<dbReference type="OrthoDB" id="9801697at2"/>
<dbReference type="PANTHER" id="PTHR23416">
    <property type="entry name" value="SIALIC ACID SYNTHASE-RELATED"/>
    <property type="match status" value="1"/>
</dbReference>
<dbReference type="AlphaFoldDB" id="A0A1Y1RY30"/>
<gene>
    <name evidence="3" type="ORF">B4O97_11905</name>
</gene>
<dbReference type="CDD" id="cd04647">
    <property type="entry name" value="LbH_MAT_like"/>
    <property type="match status" value="1"/>
</dbReference>
<dbReference type="InterPro" id="IPR011004">
    <property type="entry name" value="Trimer_LpxA-like_sf"/>
</dbReference>
<dbReference type="GO" id="GO:0008374">
    <property type="term" value="F:O-acyltransferase activity"/>
    <property type="evidence" value="ECO:0007669"/>
    <property type="project" value="TreeGrafter"/>
</dbReference>
<dbReference type="STRING" id="1963862.B4O97_11905"/>
<dbReference type="Proteomes" id="UP000192343">
    <property type="component" value="Unassembled WGS sequence"/>
</dbReference>
<protein>
    <submittedName>
        <fullName evidence="3">Acetyltransferase</fullName>
    </submittedName>
</protein>
<comment type="caution">
    <text evidence="3">The sequence shown here is derived from an EMBL/GenBank/DDBJ whole genome shotgun (WGS) entry which is preliminary data.</text>
</comment>
<accession>A0A1Y1RY30</accession>
<keyword evidence="4" id="KW-1185">Reference proteome</keyword>
<proteinExistence type="inferred from homology"/>
<reference evidence="3 4" key="1">
    <citation type="submission" date="2017-03" db="EMBL/GenBank/DDBJ databases">
        <title>Draft Genome sequence of Marispirochaeta sp. strain JC444.</title>
        <authorList>
            <person name="Shivani Y."/>
            <person name="Subhash Y."/>
            <person name="Sasikala C."/>
            <person name="Ramana C."/>
        </authorList>
    </citation>
    <scope>NUCLEOTIDE SEQUENCE [LARGE SCALE GENOMIC DNA]</scope>
    <source>
        <strain evidence="3 4">JC444</strain>
    </source>
</reference>
<dbReference type="SUPFAM" id="SSF51161">
    <property type="entry name" value="Trimeric LpxA-like enzymes"/>
    <property type="match status" value="1"/>
</dbReference>
<sequence>MIKKIRIIKKKILCSMYTRAAYRKAGSVGKNLKVYFPVKLTKNTFIGNDCGFNELKIFGHGKVTIGDNFHSGRDCKIITHVHNYDEGVTIPFDNTFIVRDIQIEDFVWIGSYVIILGGVTLGEGCIIQAGSVVVNDIPPMAIAGGHPAKVFKYRDTEHFTKLKNEKKFLK</sequence>